<gene>
    <name evidence="1" type="ORF">G3T38_02410</name>
</gene>
<dbReference type="AlphaFoldDB" id="A0A6P0HFL8"/>
<proteinExistence type="predicted"/>
<comment type="caution">
    <text evidence="1">The sequence shown here is derived from an EMBL/GenBank/DDBJ whole genome shotgun (WGS) entry which is preliminary data.</text>
</comment>
<evidence type="ECO:0000313" key="1">
    <source>
        <dbReference type="EMBL" id="NEN77124.1"/>
    </source>
</evidence>
<protein>
    <submittedName>
        <fullName evidence="1">Uncharacterized protein</fullName>
    </submittedName>
</protein>
<dbReference type="Proteomes" id="UP000468687">
    <property type="component" value="Unassembled WGS sequence"/>
</dbReference>
<evidence type="ECO:0000313" key="2">
    <source>
        <dbReference type="Proteomes" id="UP000468687"/>
    </source>
</evidence>
<name>A0A6P0HFL8_9ACTN</name>
<dbReference type="RefSeq" id="WP_163770450.1">
    <property type="nucleotide sequence ID" value="NZ_JAAGXA010000001.1"/>
</dbReference>
<keyword evidence="2" id="KW-1185">Reference proteome</keyword>
<organism evidence="1 2">
    <name type="scientific">Nocardioides zeae</name>
    <dbReference type="NCBI Taxonomy" id="1457234"/>
    <lineage>
        <taxon>Bacteria</taxon>
        <taxon>Bacillati</taxon>
        <taxon>Actinomycetota</taxon>
        <taxon>Actinomycetes</taxon>
        <taxon>Propionibacteriales</taxon>
        <taxon>Nocardioidaceae</taxon>
        <taxon>Nocardioides</taxon>
    </lineage>
</organism>
<reference evidence="1 2" key="1">
    <citation type="journal article" date="2014" name="Int. J. Syst. Evol. Microbiol.">
        <title>Nocardioides zeae sp. nov., isolated from the stem of Zea mays.</title>
        <authorList>
            <person name="Glaeser S.P."/>
            <person name="McInroy J.A."/>
            <person name="Busse H.J."/>
            <person name="Kampfer P."/>
        </authorList>
    </citation>
    <scope>NUCLEOTIDE SEQUENCE [LARGE SCALE GENOMIC DNA]</scope>
    <source>
        <strain evidence="1 2">JCM 30728</strain>
    </source>
</reference>
<sequence length="291" mass="31409">MTEESIGIRVQRMPIADQALVLASIVSGRSEDGTFSGRAVTQLFYEASLPVPDKIANVFTTLKRAGRATPAKAHGAWTLTPLGRQRVAELVGDDAAALLAEALPGGADLGHFRHALIPASLAPPQLVRPVAEFTRTSPPAAHVFGMTRFPDDDEEPDGPDPVAAALDVTRDALDGHGLRFLLASQRALVDDLWGNVAAHMWSSNYGIAFFEDRRGRGMNYNLVIEVGAMLMAGRRCLLLKDSSIKRMPTDLVGFIYKSVDLDDPATITQAVHEWAREDLALGRCKGCPEDA</sequence>
<dbReference type="EMBL" id="JAAGXA010000001">
    <property type="protein sequence ID" value="NEN77124.1"/>
    <property type="molecule type" value="Genomic_DNA"/>
</dbReference>
<accession>A0A6P0HFL8</accession>